<dbReference type="Proteomes" id="UP000193922">
    <property type="component" value="Unassembled WGS sequence"/>
</dbReference>
<dbReference type="GeneID" id="63808372"/>
<dbReference type="AlphaFoldDB" id="A0A1Y1W285"/>
<dbReference type="OrthoDB" id="431378at2759"/>
<reference evidence="1 2" key="1">
    <citation type="submission" date="2016-07" db="EMBL/GenBank/DDBJ databases">
        <title>Pervasive Adenine N6-methylation of Active Genes in Fungi.</title>
        <authorList>
            <consortium name="DOE Joint Genome Institute"/>
            <person name="Mondo S.J."/>
            <person name="Dannebaum R.O."/>
            <person name="Kuo R.C."/>
            <person name="Labutti K."/>
            <person name="Haridas S."/>
            <person name="Kuo A."/>
            <person name="Salamov A."/>
            <person name="Ahrendt S.R."/>
            <person name="Lipzen A."/>
            <person name="Sullivan W."/>
            <person name="Andreopoulos W.B."/>
            <person name="Clum A."/>
            <person name="Lindquist E."/>
            <person name="Daum C."/>
            <person name="Ramamoorthy G.K."/>
            <person name="Gryganskyi A."/>
            <person name="Culley D."/>
            <person name="Magnuson J.K."/>
            <person name="James T.Y."/>
            <person name="O'Malley M.A."/>
            <person name="Stajich J.E."/>
            <person name="Spatafora J.W."/>
            <person name="Visel A."/>
            <person name="Grigoriev I.V."/>
        </authorList>
    </citation>
    <scope>NUCLEOTIDE SEQUENCE [LARGE SCALE GENOMIC DNA]</scope>
    <source>
        <strain evidence="1 2">ATCC 12442</strain>
    </source>
</reference>
<comment type="caution">
    <text evidence="1">The sequence shown here is derived from an EMBL/GenBank/DDBJ whole genome shotgun (WGS) entry which is preliminary data.</text>
</comment>
<dbReference type="PANTHER" id="PTHR23509:SF10">
    <property type="entry name" value="LD21067P"/>
    <property type="match status" value="1"/>
</dbReference>
<name>A0A1Y1W285_9FUNG</name>
<dbReference type="EMBL" id="MCFD01000012">
    <property type="protein sequence ID" value="ORX67650.1"/>
    <property type="molecule type" value="Genomic_DNA"/>
</dbReference>
<dbReference type="GO" id="GO:0004620">
    <property type="term" value="F:phospholipase activity"/>
    <property type="evidence" value="ECO:0007669"/>
    <property type="project" value="TreeGrafter"/>
</dbReference>
<organism evidence="1 2">
    <name type="scientific">Linderina pennispora</name>
    <dbReference type="NCBI Taxonomy" id="61395"/>
    <lineage>
        <taxon>Eukaryota</taxon>
        <taxon>Fungi</taxon>
        <taxon>Fungi incertae sedis</taxon>
        <taxon>Zoopagomycota</taxon>
        <taxon>Kickxellomycotina</taxon>
        <taxon>Kickxellomycetes</taxon>
        <taxon>Kickxellales</taxon>
        <taxon>Kickxellaceae</taxon>
        <taxon>Linderina</taxon>
    </lineage>
</organism>
<evidence type="ECO:0000313" key="2">
    <source>
        <dbReference type="Proteomes" id="UP000193922"/>
    </source>
</evidence>
<dbReference type="GO" id="GO:0005737">
    <property type="term" value="C:cytoplasm"/>
    <property type="evidence" value="ECO:0007669"/>
    <property type="project" value="TreeGrafter"/>
</dbReference>
<proteinExistence type="predicted"/>
<keyword evidence="2" id="KW-1185">Reference proteome</keyword>
<gene>
    <name evidence="1" type="ORF">DL89DRAFT_48373</name>
</gene>
<dbReference type="InterPro" id="IPR058055">
    <property type="entry name" value="PA-PLA1"/>
</dbReference>
<sequence length="200" mass="23428">MTPIRKLVAHLALNQKRFFYSDSRRIFRYLRSVDYHADVHALKTTGGRMNKVTLPSIPWIRTMDNDVVGDILYYFSTYHGRAMLRIVTEKLNAAYDAFMEQHPYFNGPISLVAHSLGGMICYEILYYQKLRSLAHKQHCKISQLARVEHERYVELPKLKFTPTRLFTMGSPHGGTFVFRHLDFDSIQYCAHWVPQYLPPV</sequence>
<dbReference type="PANTHER" id="PTHR23509">
    <property type="entry name" value="PA-PL1 PHOSPHOLIPASE FAMILY"/>
    <property type="match status" value="1"/>
</dbReference>
<accession>A0A1Y1W285</accession>
<dbReference type="SUPFAM" id="SSF53474">
    <property type="entry name" value="alpha/beta-Hydrolases"/>
    <property type="match status" value="1"/>
</dbReference>
<dbReference type="STRING" id="61395.A0A1Y1W285"/>
<evidence type="ECO:0000313" key="1">
    <source>
        <dbReference type="EMBL" id="ORX67650.1"/>
    </source>
</evidence>
<protein>
    <submittedName>
        <fullName evidence="1">Uncharacterized protein</fullName>
    </submittedName>
</protein>
<dbReference type="InterPro" id="IPR029058">
    <property type="entry name" value="AB_hydrolase_fold"/>
</dbReference>
<dbReference type="RefSeq" id="XP_040741537.1">
    <property type="nucleotide sequence ID" value="XM_040891724.1"/>
</dbReference>
<dbReference type="Gene3D" id="3.40.50.1820">
    <property type="entry name" value="alpha/beta hydrolase"/>
    <property type="match status" value="1"/>
</dbReference>